<evidence type="ECO:0000259" key="1">
    <source>
        <dbReference type="PROSITE" id="PS51186"/>
    </source>
</evidence>
<dbReference type="InterPro" id="IPR000182">
    <property type="entry name" value="GNAT_dom"/>
</dbReference>
<dbReference type="InterPro" id="IPR016181">
    <property type="entry name" value="Acyl_CoA_acyltransferase"/>
</dbReference>
<dbReference type="Gene3D" id="3.40.630.30">
    <property type="match status" value="1"/>
</dbReference>
<dbReference type="SUPFAM" id="SSF55729">
    <property type="entry name" value="Acyl-CoA N-acyltransferases (Nat)"/>
    <property type="match status" value="1"/>
</dbReference>
<accession>A0A7T4DKK5</accession>
<sequence>MIIRRETESDISAIRSVTAEAFRSAAHSAPPVAPGGDPGEVTLIEWLRDDESWIPELSLVAVIDDTVVGHIVATRAHVGTAPAVGIGPVSVLPAHQGEGIGSALMEFALGAADALGTPVAGLLGDPNFYGRFGFVPASAMGIESPDPAWGDYFQTRALSTYAGEHGSFRYAEPFTRL</sequence>
<reference evidence="2 3" key="1">
    <citation type="submission" date="2020-12" db="EMBL/GenBank/DDBJ databases">
        <title>FDA dAtabase for Regulatory Grade micrObial Sequences (FDA-ARGOS): Supporting development and validation of Infectious Disease Dx tests.</title>
        <authorList>
            <person name="Sproer C."/>
            <person name="Gronow S."/>
            <person name="Severitt S."/>
            <person name="Schroder I."/>
            <person name="Tallon L."/>
            <person name="Sadzewicz L."/>
            <person name="Zhao X."/>
            <person name="Boylan J."/>
            <person name="Ott S."/>
            <person name="Bowen H."/>
            <person name="Vavikolanu K."/>
            <person name="Mehta A."/>
            <person name="Aluvathingal J."/>
            <person name="Nadendla S."/>
            <person name="Lowell S."/>
            <person name="Myers T."/>
            <person name="Yan Y."/>
            <person name="Sichtig H."/>
        </authorList>
    </citation>
    <scope>NUCLEOTIDE SEQUENCE [LARGE SCALE GENOMIC DNA]</scope>
    <source>
        <strain evidence="2 3">FDAARGOS_990</strain>
    </source>
</reference>
<dbReference type="PROSITE" id="PS51186">
    <property type="entry name" value="GNAT"/>
    <property type="match status" value="1"/>
</dbReference>
<protein>
    <submittedName>
        <fullName evidence="2">N-acetyltransferase</fullName>
    </submittedName>
</protein>
<dbReference type="RefSeq" id="WP_198500501.1">
    <property type="nucleotide sequence ID" value="NZ_CP065989.1"/>
</dbReference>
<dbReference type="EMBL" id="CP065989">
    <property type="protein sequence ID" value="QQB15516.1"/>
    <property type="molecule type" value="Genomic_DNA"/>
</dbReference>
<proteinExistence type="predicted"/>
<organism evidence="2 3">
    <name type="scientific">Brevibacterium casei</name>
    <dbReference type="NCBI Taxonomy" id="33889"/>
    <lineage>
        <taxon>Bacteria</taxon>
        <taxon>Bacillati</taxon>
        <taxon>Actinomycetota</taxon>
        <taxon>Actinomycetes</taxon>
        <taxon>Micrococcales</taxon>
        <taxon>Brevibacteriaceae</taxon>
        <taxon>Brevibacterium</taxon>
    </lineage>
</organism>
<keyword evidence="2" id="KW-0808">Transferase</keyword>
<gene>
    <name evidence="2" type="ORF">I6H47_06155</name>
</gene>
<dbReference type="AlphaFoldDB" id="A0A7T4DKK5"/>
<dbReference type="Proteomes" id="UP000595374">
    <property type="component" value="Chromosome"/>
</dbReference>
<name>A0A7T4DKK5_9MICO</name>
<dbReference type="CDD" id="cd04301">
    <property type="entry name" value="NAT_SF"/>
    <property type="match status" value="1"/>
</dbReference>
<feature type="domain" description="N-acetyltransferase" evidence="1">
    <location>
        <begin position="1"/>
        <end position="156"/>
    </location>
</feature>
<dbReference type="Pfam" id="PF13508">
    <property type="entry name" value="Acetyltransf_7"/>
    <property type="match status" value="1"/>
</dbReference>
<evidence type="ECO:0000313" key="3">
    <source>
        <dbReference type="Proteomes" id="UP000595374"/>
    </source>
</evidence>
<dbReference type="GO" id="GO:0016747">
    <property type="term" value="F:acyltransferase activity, transferring groups other than amino-acyl groups"/>
    <property type="evidence" value="ECO:0007669"/>
    <property type="project" value="InterPro"/>
</dbReference>
<evidence type="ECO:0000313" key="2">
    <source>
        <dbReference type="EMBL" id="QQB15516.1"/>
    </source>
</evidence>